<keyword evidence="1 4" id="KW-0812">Transmembrane</keyword>
<evidence type="ECO:0000313" key="3">
    <source>
        <dbReference type="EMBL" id="MDV7295046.1"/>
    </source>
</evidence>
<reference evidence="4 6" key="2">
    <citation type="submission" date="2018-06" db="EMBL/GenBank/DDBJ databases">
        <authorList>
            <consortium name="Pathogen Informatics"/>
            <person name="Doyle S."/>
        </authorList>
    </citation>
    <scope>NUCLEOTIDE SEQUENCE [LARGE SCALE GENOMIC DNA]</scope>
    <source>
        <strain evidence="4 6">NCTC1542</strain>
    </source>
</reference>
<reference evidence="3" key="3">
    <citation type="submission" date="2023-10" db="EMBL/GenBank/DDBJ databases">
        <title>Mycolicibacterium fortuitum clinical isolates causing pulmonary infections in humans.</title>
        <authorList>
            <person name="Mejia-Ponce P.M."/>
            <person name="Zenteno-Cuevas R."/>
            <person name="Licona-Cassani C."/>
        </authorList>
    </citation>
    <scope>NUCLEOTIDE SEQUENCE</scope>
    <source>
        <strain evidence="3">M8</strain>
    </source>
</reference>
<reference evidence="2 5" key="1">
    <citation type="journal article" date="2015" name="MBio">
        <title>Enzymatic Degradation of Phenazines Can Generate Energy and Protect Sensitive Organisms from Toxicity.</title>
        <authorList>
            <person name="Costa K.C."/>
            <person name="Bergkessel M."/>
            <person name="Saunders S."/>
            <person name="Korlach J."/>
            <person name="Newman D.K."/>
        </authorList>
    </citation>
    <scope>NUCLEOTIDE SEQUENCE [LARGE SCALE GENOMIC DNA]</scope>
    <source>
        <strain evidence="2 5">CT6</strain>
    </source>
</reference>
<dbReference type="Proteomes" id="UP000255389">
    <property type="component" value="Unassembled WGS sequence"/>
</dbReference>
<dbReference type="EMBL" id="CP011269">
    <property type="protein sequence ID" value="ALI28865.1"/>
    <property type="molecule type" value="Genomic_DNA"/>
</dbReference>
<evidence type="ECO:0000313" key="6">
    <source>
        <dbReference type="Proteomes" id="UP000255389"/>
    </source>
</evidence>
<keyword evidence="1" id="KW-0472">Membrane</keyword>
<dbReference type="KEGG" id="mft:XA26_50700"/>
<dbReference type="EMBL" id="JAWLVV010000054">
    <property type="protein sequence ID" value="MDV7295046.1"/>
    <property type="molecule type" value="Genomic_DNA"/>
</dbReference>
<feature type="transmembrane region" description="Helical" evidence="1">
    <location>
        <begin position="13"/>
        <end position="32"/>
    </location>
</feature>
<sequence length="95" mass="10006">MTNWINLVAVAKILLFGLAVGASVPTLFAIGVRLHIAGDVADGPAAAGRRRLLLVLSWVMFALVLVVVVVGVLYIANSFIGHHTGAYVFGNNAQH</sequence>
<dbReference type="GeneID" id="93415574"/>
<proteinExistence type="predicted"/>
<dbReference type="RefSeq" id="WP_038565281.1">
    <property type="nucleotide sequence ID" value="NZ_CP011269.1"/>
</dbReference>
<dbReference type="EMBL" id="UGQY01000003">
    <property type="protein sequence ID" value="STZ88921.1"/>
    <property type="molecule type" value="Genomic_DNA"/>
</dbReference>
<dbReference type="Proteomes" id="UP001186041">
    <property type="component" value="Unassembled WGS sequence"/>
</dbReference>
<gene>
    <name evidence="4" type="ORF">NCTC1542_03708</name>
    <name evidence="3" type="ORF">R4485_33325</name>
    <name evidence="2" type="ORF">XA26_50700</name>
</gene>
<dbReference type="Proteomes" id="UP000057134">
    <property type="component" value="Chromosome"/>
</dbReference>
<name>A0A0N9YBW0_MYCFO</name>
<organism evidence="2 5">
    <name type="scientific">Mycolicibacterium fortuitum</name>
    <name type="common">Mycobacterium fortuitum</name>
    <dbReference type="NCBI Taxonomy" id="1766"/>
    <lineage>
        <taxon>Bacteria</taxon>
        <taxon>Bacillati</taxon>
        <taxon>Actinomycetota</taxon>
        <taxon>Actinomycetes</taxon>
        <taxon>Mycobacteriales</taxon>
        <taxon>Mycobacteriaceae</taxon>
        <taxon>Mycolicibacterium</taxon>
    </lineage>
</organism>
<evidence type="ECO:0000313" key="5">
    <source>
        <dbReference type="Proteomes" id="UP000057134"/>
    </source>
</evidence>
<evidence type="ECO:0000256" key="1">
    <source>
        <dbReference type="SAM" id="Phobius"/>
    </source>
</evidence>
<feature type="transmembrane region" description="Helical" evidence="1">
    <location>
        <begin position="52"/>
        <end position="76"/>
    </location>
</feature>
<dbReference type="PATRIC" id="fig|1766.6.peg.5046"/>
<keyword evidence="5" id="KW-1185">Reference proteome</keyword>
<evidence type="ECO:0000313" key="2">
    <source>
        <dbReference type="EMBL" id="ALI28865.1"/>
    </source>
</evidence>
<accession>A0A0N9YBW0</accession>
<evidence type="ECO:0000313" key="4">
    <source>
        <dbReference type="EMBL" id="STZ88921.1"/>
    </source>
</evidence>
<dbReference type="STRING" id="1766.XA26_50700"/>
<dbReference type="AlphaFoldDB" id="A0A0N9YBW0"/>
<protein>
    <submittedName>
        <fullName evidence="2">Putative membrane protein</fullName>
    </submittedName>
    <submittedName>
        <fullName evidence="4">Transmembrane protein</fullName>
    </submittedName>
</protein>
<keyword evidence="1" id="KW-1133">Transmembrane helix</keyword>